<evidence type="ECO:0000313" key="1">
    <source>
        <dbReference type="EMBL" id="OAZ41452.1"/>
    </source>
</evidence>
<reference evidence="2" key="1">
    <citation type="submission" date="2016-06" db="EMBL/GenBank/DDBJ databases">
        <title>Genome sequencing of cellulolytic organisms.</title>
        <authorList>
            <person name="Bohra V."/>
            <person name="Dafale N.A."/>
            <person name="Purohit H.J."/>
        </authorList>
    </citation>
    <scope>NUCLEOTIDE SEQUENCE [LARGE SCALE GENOMIC DNA]</scope>
    <source>
        <strain evidence="2">ND21</strain>
    </source>
</reference>
<dbReference type="EMBL" id="LZEM01000016">
    <property type="protein sequence ID" value="OAZ41452.1"/>
    <property type="molecule type" value="Genomic_DNA"/>
</dbReference>
<sequence>MGERVVNAQLELIAFYARGFDKRYNAAKRERNASIRARYPQFTRRPDIEVVRVLIAAELPPRHTGPKVTPHRRAENRRTADAFFAGTRQRRAQARANITAWIERERQGYARHITVQAHDAPLDPVTAEELAALAPRSDKPRRIKRGQIVVVGMTEEQALAIANAVAGARETT</sequence>
<name>A0ABX2WJ13_9MICO</name>
<comment type="caution">
    <text evidence="1">The sequence shown here is derived from an EMBL/GenBank/DDBJ whole genome shotgun (WGS) entry which is preliminary data.</text>
</comment>
<accession>A0ABX2WJ13</accession>
<keyword evidence="2" id="KW-1185">Reference proteome</keyword>
<gene>
    <name evidence="1" type="ORF">A9Z40_01885</name>
</gene>
<dbReference type="Proteomes" id="UP000093918">
    <property type="component" value="Unassembled WGS sequence"/>
</dbReference>
<evidence type="ECO:0000313" key="2">
    <source>
        <dbReference type="Proteomes" id="UP000093918"/>
    </source>
</evidence>
<organism evidence="1 2">
    <name type="scientific">Microbacterium arborescens</name>
    <dbReference type="NCBI Taxonomy" id="33883"/>
    <lineage>
        <taxon>Bacteria</taxon>
        <taxon>Bacillati</taxon>
        <taxon>Actinomycetota</taxon>
        <taxon>Actinomycetes</taxon>
        <taxon>Micrococcales</taxon>
        <taxon>Microbacteriaceae</taxon>
        <taxon>Microbacterium</taxon>
    </lineage>
</organism>
<protein>
    <submittedName>
        <fullName evidence="1">Uncharacterized protein</fullName>
    </submittedName>
</protein>
<proteinExistence type="predicted"/>